<keyword evidence="1" id="KW-0175">Coiled coil</keyword>
<dbReference type="OrthoDB" id="4179406at2759"/>
<keyword evidence="4" id="KW-1185">Reference proteome</keyword>
<feature type="coiled-coil region" evidence="1">
    <location>
        <begin position="305"/>
        <end position="332"/>
    </location>
</feature>
<evidence type="ECO:0000256" key="1">
    <source>
        <dbReference type="SAM" id="Coils"/>
    </source>
</evidence>
<evidence type="ECO:0000313" key="4">
    <source>
        <dbReference type="Proteomes" id="UP000193067"/>
    </source>
</evidence>
<dbReference type="EMBL" id="KZ084102">
    <property type="protein sequence ID" value="OSD03006.1"/>
    <property type="molecule type" value="Genomic_DNA"/>
</dbReference>
<organism evidence="3 4">
    <name type="scientific">Trametes coccinea (strain BRFM310)</name>
    <name type="common">Pycnoporus coccineus</name>
    <dbReference type="NCBI Taxonomy" id="1353009"/>
    <lineage>
        <taxon>Eukaryota</taxon>
        <taxon>Fungi</taxon>
        <taxon>Dikarya</taxon>
        <taxon>Basidiomycota</taxon>
        <taxon>Agaricomycotina</taxon>
        <taxon>Agaricomycetes</taxon>
        <taxon>Polyporales</taxon>
        <taxon>Polyporaceae</taxon>
        <taxon>Trametes</taxon>
    </lineage>
</organism>
<evidence type="ECO:0000256" key="2">
    <source>
        <dbReference type="SAM" id="Phobius"/>
    </source>
</evidence>
<protein>
    <submittedName>
        <fullName evidence="3">Uncharacterized protein</fullName>
    </submittedName>
</protein>
<dbReference type="AlphaFoldDB" id="A0A1Y2IPG1"/>
<sequence length="374" mass="40511">MVVQLPRLDEAANRPPRCPLIQQAKDTVYEALVLSQRPLAVLLSLFFVTFLAVSMGSFAVDSARSCLSSVCDLPLVSHSPLCTSDIQVPPSTVAHIDYPALAHVQNALLDELVDHSGSGIELALNIKHAELAVRDLAGVVRASNMSVKDALVDSLGRFVVDAQVTGQYLQRLSAKALGTIDSISAFNLYAFQIIRASVEKGNHQTNVILARTFQTSMDTLASQIARVLVAATEAAARLQQLEETLSLVHELCARESLLQHVALDEVLSSIWTLLGGNRNRLRDLKYRAVSLQEVQRFRTMAVAYVAATTQALRAADAELAELRDRLMDASTTTEDIPIEVHLASIERTLARVKGVGSLAGGGRVNDRVVRKASS</sequence>
<keyword evidence="2" id="KW-1133">Transmembrane helix</keyword>
<keyword evidence="2" id="KW-0472">Membrane</keyword>
<reference evidence="3 4" key="1">
    <citation type="journal article" date="2015" name="Biotechnol. Biofuels">
        <title>Enhanced degradation of softwood versus hardwood by the white-rot fungus Pycnoporus coccineus.</title>
        <authorList>
            <person name="Couturier M."/>
            <person name="Navarro D."/>
            <person name="Chevret D."/>
            <person name="Henrissat B."/>
            <person name="Piumi F."/>
            <person name="Ruiz-Duenas F.J."/>
            <person name="Martinez A.T."/>
            <person name="Grigoriev I.V."/>
            <person name="Riley R."/>
            <person name="Lipzen A."/>
            <person name="Berrin J.G."/>
            <person name="Master E.R."/>
            <person name="Rosso M.N."/>
        </authorList>
    </citation>
    <scope>NUCLEOTIDE SEQUENCE [LARGE SCALE GENOMIC DNA]</scope>
    <source>
        <strain evidence="3 4">BRFM310</strain>
    </source>
</reference>
<dbReference type="Proteomes" id="UP000193067">
    <property type="component" value="Unassembled WGS sequence"/>
</dbReference>
<evidence type="ECO:0000313" key="3">
    <source>
        <dbReference type="EMBL" id="OSD03006.1"/>
    </source>
</evidence>
<keyword evidence="2" id="KW-0812">Transmembrane</keyword>
<feature type="transmembrane region" description="Helical" evidence="2">
    <location>
        <begin position="39"/>
        <end position="60"/>
    </location>
</feature>
<proteinExistence type="predicted"/>
<accession>A0A1Y2IPG1</accession>
<name>A0A1Y2IPG1_TRAC3</name>
<dbReference type="STRING" id="1353009.A0A1Y2IPG1"/>
<gene>
    <name evidence="3" type="ORF">PYCCODRAFT_1467314</name>
</gene>